<reference evidence="1 2" key="1">
    <citation type="journal article" date="2021" name="Hortic Res">
        <title>The domestication of Cucurbita argyrosperma as revealed by the genome of its wild relative.</title>
        <authorList>
            <person name="Barrera-Redondo J."/>
            <person name="Sanchez-de la Vega G."/>
            <person name="Aguirre-Liguori J.A."/>
            <person name="Castellanos-Morales G."/>
            <person name="Gutierrez-Guerrero Y.T."/>
            <person name="Aguirre-Dugua X."/>
            <person name="Aguirre-Planter E."/>
            <person name="Tenaillon M.I."/>
            <person name="Lira-Saade R."/>
            <person name="Eguiarte L.E."/>
        </authorList>
    </citation>
    <scope>NUCLEOTIDE SEQUENCE [LARGE SCALE GENOMIC DNA]</scope>
    <source>
        <strain evidence="1">JBR-2021</strain>
    </source>
</reference>
<accession>A0AAV6MNE0</accession>
<keyword evidence="2" id="KW-1185">Reference proteome</keyword>
<sequence length="81" mass="8985">MSLTISFTRFSVYYFSSCSAALGDAVVKECLLVDHLIALLHLRQAFELRDNPLEPHGGGPEVRLGIEGAKDHSSFTFFLKN</sequence>
<feature type="non-terminal residue" evidence="1">
    <location>
        <position position="1"/>
    </location>
</feature>
<dbReference type="AlphaFoldDB" id="A0AAV6MNE0"/>
<dbReference type="EMBL" id="JAGKQH010000013">
    <property type="protein sequence ID" value="KAG6583749.1"/>
    <property type="molecule type" value="Genomic_DNA"/>
</dbReference>
<gene>
    <name evidence="1" type="ORF">SDJN03_19681</name>
</gene>
<dbReference type="Proteomes" id="UP000685013">
    <property type="component" value="Chromosome 13"/>
</dbReference>
<organism evidence="1 2">
    <name type="scientific">Cucurbita argyrosperma subsp. sororia</name>
    <dbReference type="NCBI Taxonomy" id="37648"/>
    <lineage>
        <taxon>Eukaryota</taxon>
        <taxon>Viridiplantae</taxon>
        <taxon>Streptophyta</taxon>
        <taxon>Embryophyta</taxon>
        <taxon>Tracheophyta</taxon>
        <taxon>Spermatophyta</taxon>
        <taxon>Magnoliopsida</taxon>
        <taxon>eudicotyledons</taxon>
        <taxon>Gunneridae</taxon>
        <taxon>Pentapetalae</taxon>
        <taxon>rosids</taxon>
        <taxon>fabids</taxon>
        <taxon>Cucurbitales</taxon>
        <taxon>Cucurbitaceae</taxon>
        <taxon>Cucurbiteae</taxon>
        <taxon>Cucurbita</taxon>
    </lineage>
</organism>
<protein>
    <recommendedName>
        <fullName evidence="3">Secreted protein</fullName>
    </recommendedName>
</protein>
<evidence type="ECO:0000313" key="1">
    <source>
        <dbReference type="EMBL" id="KAG6583749.1"/>
    </source>
</evidence>
<evidence type="ECO:0008006" key="3">
    <source>
        <dbReference type="Google" id="ProtNLM"/>
    </source>
</evidence>
<name>A0AAV6MNE0_9ROSI</name>
<proteinExistence type="predicted"/>
<comment type="caution">
    <text evidence="1">The sequence shown here is derived from an EMBL/GenBank/DDBJ whole genome shotgun (WGS) entry which is preliminary data.</text>
</comment>
<evidence type="ECO:0000313" key="2">
    <source>
        <dbReference type="Proteomes" id="UP000685013"/>
    </source>
</evidence>